<comment type="subcellular location">
    <subcellularLocation>
        <location evidence="1">Cell membrane</location>
        <topology evidence="1">Multi-pass membrane protein</topology>
    </subcellularLocation>
</comment>
<evidence type="ECO:0000256" key="6">
    <source>
        <dbReference type="ARBA" id="ARBA00023136"/>
    </source>
</evidence>
<feature type="transmembrane region" description="Helical" evidence="8">
    <location>
        <begin position="175"/>
        <end position="193"/>
    </location>
</feature>
<evidence type="ECO:0000256" key="8">
    <source>
        <dbReference type="SAM" id="Phobius"/>
    </source>
</evidence>
<evidence type="ECO:0000256" key="7">
    <source>
        <dbReference type="SAM" id="MobiDB-lite"/>
    </source>
</evidence>
<proteinExistence type="inferred from homology"/>
<keyword evidence="5 8" id="KW-1133">Transmembrane helix</keyword>
<feature type="transmembrane region" description="Helical" evidence="8">
    <location>
        <begin position="371"/>
        <end position="390"/>
    </location>
</feature>
<dbReference type="PROSITE" id="PS00216">
    <property type="entry name" value="SUGAR_TRANSPORT_1"/>
    <property type="match status" value="1"/>
</dbReference>
<dbReference type="Pfam" id="PF07690">
    <property type="entry name" value="MFS_1"/>
    <property type="match status" value="1"/>
</dbReference>
<dbReference type="PANTHER" id="PTHR23506">
    <property type="entry name" value="GH10249P"/>
    <property type="match status" value="1"/>
</dbReference>
<dbReference type="Gene3D" id="1.20.1720.10">
    <property type="entry name" value="Multidrug resistance protein D"/>
    <property type="match status" value="1"/>
</dbReference>
<comment type="caution">
    <text evidence="10">The sequence shown here is derived from an EMBL/GenBank/DDBJ whole genome shotgun (WGS) entry which is preliminary data.</text>
</comment>
<name>A0ABP8LMQ5_9MICO</name>
<evidence type="ECO:0000256" key="3">
    <source>
        <dbReference type="ARBA" id="ARBA00022448"/>
    </source>
</evidence>
<evidence type="ECO:0000256" key="1">
    <source>
        <dbReference type="ARBA" id="ARBA00004651"/>
    </source>
</evidence>
<dbReference type="Gene3D" id="1.20.1250.20">
    <property type="entry name" value="MFS general substrate transporter like domains"/>
    <property type="match status" value="1"/>
</dbReference>
<keyword evidence="11" id="KW-1185">Reference proteome</keyword>
<protein>
    <submittedName>
        <fullName evidence="10">MFS transporter</fullName>
    </submittedName>
</protein>
<dbReference type="RefSeq" id="WP_345218193.1">
    <property type="nucleotide sequence ID" value="NZ_BAABGN010000013.1"/>
</dbReference>
<evidence type="ECO:0000256" key="2">
    <source>
        <dbReference type="ARBA" id="ARBA00007520"/>
    </source>
</evidence>
<dbReference type="PROSITE" id="PS50850">
    <property type="entry name" value="MFS"/>
    <property type="match status" value="1"/>
</dbReference>
<dbReference type="InterPro" id="IPR050930">
    <property type="entry name" value="MFS_Vesicular_Transporter"/>
</dbReference>
<reference evidence="11" key="1">
    <citation type="journal article" date="2019" name="Int. J. Syst. Evol. Microbiol.">
        <title>The Global Catalogue of Microorganisms (GCM) 10K type strain sequencing project: providing services to taxonomists for standard genome sequencing and annotation.</title>
        <authorList>
            <consortium name="The Broad Institute Genomics Platform"/>
            <consortium name="The Broad Institute Genome Sequencing Center for Infectious Disease"/>
            <person name="Wu L."/>
            <person name="Ma J."/>
        </authorList>
    </citation>
    <scope>NUCLEOTIDE SEQUENCE [LARGE SCALE GENOMIC DNA]</scope>
    <source>
        <strain evidence="11">JCM 17810</strain>
    </source>
</reference>
<dbReference type="CDD" id="cd17325">
    <property type="entry name" value="MFS_MdtG_SLC18_like"/>
    <property type="match status" value="1"/>
</dbReference>
<dbReference type="SUPFAM" id="SSF103473">
    <property type="entry name" value="MFS general substrate transporter"/>
    <property type="match status" value="1"/>
</dbReference>
<gene>
    <name evidence="10" type="ORF">GCM10023169_36640</name>
</gene>
<feature type="transmembrane region" description="Helical" evidence="8">
    <location>
        <begin position="286"/>
        <end position="304"/>
    </location>
</feature>
<dbReference type="InterPro" id="IPR001958">
    <property type="entry name" value="Tet-R_TetA/multi-R_MdtG-like"/>
</dbReference>
<feature type="domain" description="Major facilitator superfamily (MFS) profile" evidence="9">
    <location>
        <begin position="20"/>
        <end position="397"/>
    </location>
</feature>
<dbReference type="InterPro" id="IPR011701">
    <property type="entry name" value="MFS"/>
</dbReference>
<dbReference type="PRINTS" id="PR01035">
    <property type="entry name" value="TCRTETA"/>
</dbReference>
<evidence type="ECO:0000256" key="4">
    <source>
        <dbReference type="ARBA" id="ARBA00022692"/>
    </source>
</evidence>
<feature type="transmembrane region" description="Helical" evidence="8">
    <location>
        <begin position="54"/>
        <end position="74"/>
    </location>
</feature>
<feature type="transmembrane region" description="Helical" evidence="8">
    <location>
        <begin position="146"/>
        <end position="169"/>
    </location>
</feature>
<dbReference type="PANTHER" id="PTHR23506:SF23">
    <property type="entry name" value="GH10249P"/>
    <property type="match status" value="1"/>
</dbReference>
<organism evidence="10 11">
    <name type="scientific">Georgenia halophila</name>
    <dbReference type="NCBI Taxonomy" id="620889"/>
    <lineage>
        <taxon>Bacteria</taxon>
        <taxon>Bacillati</taxon>
        <taxon>Actinomycetota</taxon>
        <taxon>Actinomycetes</taxon>
        <taxon>Micrococcales</taxon>
        <taxon>Bogoriellaceae</taxon>
        <taxon>Georgenia</taxon>
    </lineage>
</organism>
<dbReference type="InterPro" id="IPR020846">
    <property type="entry name" value="MFS_dom"/>
</dbReference>
<feature type="transmembrane region" description="Helical" evidence="8">
    <location>
        <begin position="111"/>
        <end position="134"/>
    </location>
</feature>
<dbReference type="InterPro" id="IPR005829">
    <property type="entry name" value="Sugar_transporter_CS"/>
</dbReference>
<evidence type="ECO:0000256" key="5">
    <source>
        <dbReference type="ARBA" id="ARBA00022989"/>
    </source>
</evidence>
<feature type="transmembrane region" description="Helical" evidence="8">
    <location>
        <begin position="21"/>
        <end position="42"/>
    </location>
</feature>
<accession>A0ABP8LMQ5</accession>
<evidence type="ECO:0000259" key="9">
    <source>
        <dbReference type="PROSITE" id="PS50850"/>
    </source>
</evidence>
<dbReference type="InterPro" id="IPR036259">
    <property type="entry name" value="MFS_trans_sf"/>
</dbReference>
<keyword evidence="6 8" id="KW-0472">Membrane</keyword>
<feature type="transmembrane region" description="Helical" evidence="8">
    <location>
        <begin position="344"/>
        <end position="365"/>
    </location>
</feature>
<dbReference type="Proteomes" id="UP001500622">
    <property type="component" value="Unassembled WGS sequence"/>
</dbReference>
<feature type="region of interest" description="Disordered" evidence="7">
    <location>
        <begin position="394"/>
        <end position="427"/>
    </location>
</feature>
<keyword evidence="4 8" id="KW-0812">Transmembrane</keyword>
<feature type="transmembrane region" description="Helical" evidence="8">
    <location>
        <begin position="86"/>
        <end position="105"/>
    </location>
</feature>
<feature type="transmembrane region" description="Helical" evidence="8">
    <location>
        <begin position="255"/>
        <end position="274"/>
    </location>
</feature>
<dbReference type="EMBL" id="BAABGN010000013">
    <property type="protein sequence ID" value="GAA4431760.1"/>
    <property type="molecule type" value="Genomic_DNA"/>
</dbReference>
<sequence>MNLAAPFRRLMHGRTALPRSVFVLASISFTVAVGFGVMLPVLPVFAKSFGVGTFAASAVVSAFAFARLVAAPGVGPLLSRTGEKPILVAGILIVAVSTAASALAASYVQFLIFRGVGGIGSAMFSVSGMTLLLNTVAPDLRGRASSFYMGGFLLGGMAGPAIGGLLAAISLRAPFFFYAGALVVAGAIGIVVLRSSDRHRSPDAAEVRPLRAVLRDPRFQAAAVAGLGQGWTSFGVRSALVPIMVVEVLHREPSWTAVAFTVSSVVQALLLGPAGRFVDVVGRRPAMIAAGLVGAGAIVGASFATNIWVLTIALSVYGAGAAFLSTAPPAAVGDAAGARSGTPVALFSMITDLGAIIGPLAAGWIAGHGSYPLAFGVGAVIMVGGSLLAVRMPGGPPGRLDTADDTDPARSGPPNTGEGRTGPGRRS</sequence>
<evidence type="ECO:0000313" key="10">
    <source>
        <dbReference type="EMBL" id="GAA4431760.1"/>
    </source>
</evidence>
<comment type="similarity">
    <text evidence="2">Belongs to the major facilitator superfamily. TCR/Tet family.</text>
</comment>
<keyword evidence="3" id="KW-0813">Transport</keyword>
<evidence type="ECO:0000313" key="11">
    <source>
        <dbReference type="Proteomes" id="UP001500622"/>
    </source>
</evidence>